<name>A0A814KBH5_9BILA</name>
<evidence type="ECO:0000256" key="1">
    <source>
        <dbReference type="ARBA" id="ARBA00004496"/>
    </source>
</evidence>
<feature type="domain" description="GRIP" evidence="7">
    <location>
        <begin position="372"/>
        <end position="422"/>
    </location>
</feature>
<feature type="compositionally biased region" description="Low complexity" evidence="6">
    <location>
        <begin position="432"/>
        <end position="462"/>
    </location>
</feature>
<feature type="coiled-coil region" evidence="5">
    <location>
        <begin position="314"/>
        <end position="376"/>
    </location>
</feature>
<gene>
    <name evidence="8" type="ORF">SEV965_LOCUS13297</name>
</gene>
<keyword evidence="2" id="KW-0963">Cytoplasm</keyword>
<evidence type="ECO:0000313" key="8">
    <source>
        <dbReference type="EMBL" id="CAF1050221.1"/>
    </source>
</evidence>
<dbReference type="Proteomes" id="UP000663889">
    <property type="component" value="Unassembled WGS sequence"/>
</dbReference>
<dbReference type="InterPro" id="IPR051841">
    <property type="entry name" value="MT-Golgi_org_protein"/>
</dbReference>
<feature type="non-terminal residue" evidence="8">
    <location>
        <position position="1"/>
    </location>
</feature>
<dbReference type="PANTHER" id="PTHR18902">
    <property type="entry name" value="NUCLEAR MITOTIC APPARATUS PROTEIN 1-RELATED"/>
    <property type="match status" value="1"/>
</dbReference>
<dbReference type="GO" id="GO:0005737">
    <property type="term" value="C:cytoplasm"/>
    <property type="evidence" value="ECO:0007669"/>
    <property type="project" value="UniProtKB-SubCell"/>
</dbReference>
<feature type="coiled-coil region" evidence="5">
    <location>
        <begin position="208"/>
        <end position="242"/>
    </location>
</feature>
<dbReference type="SMART" id="SM00755">
    <property type="entry name" value="Grip"/>
    <property type="match status" value="1"/>
</dbReference>
<evidence type="ECO:0000256" key="3">
    <source>
        <dbReference type="ARBA" id="ARBA00022553"/>
    </source>
</evidence>
<keyword evidence="4 5" id="KW-0175">Coiled coil</keyword>
<evidence type="ECO:0000256" key="2">
    <source>
        <dbReference type="ARBA" id="ARBA00022490"/>
    </source>
</evidence>
<evidence type="ECO:0000256" key="5">
    <source>
        <dbReference type="SAM" id="Coils"/>
    </source>
</evidence>
<reference evidence="8" key="1">
    <citation type="submission" date="2021-02" db="EMBL/GenBank/DDBJ databases">
        <authorList>
            <person name="Nowell W R."/>
        </authorList>
    </citation>
    <scope>NUCLEOTIDE SEQUENCE</scope>
</reference>
<dbReference type="InterPro" id="IPR000237">
    <property type="entry name" value="GRIP_dom"/>
</dbReference>
<dbReference type="PANTHER" id="PTHR18902:SF25">
    <property type="entry name" value="GRIP AND COILED-COIL DOMAIN-CONTAINING PROTEIN 2"/>
    <property type="match status" value="1"/>
</dbReference>
<dbReference type="InterPro" id="IPR032023">
    <property type="entry name" value="GCC2_Rab_bind"/>
</dbReference>
<proteinExistence type="predicted"/>
<dbReference type="AlphaFoldDB" id="A0A814KBH5"/>
<accession>A0A814KBH5</accession>
<keyword evidence="3" id="KW-0597">Phosphoprotein</keyword>
<evidence type="ECO:0000256" key="6">
    <source>
        <dbReference type="SAM" id="MobiDB-lite"/>
    </source>
</evidence>
<comment type="caution">
    <text evidence="8">The sequence shown here is derived from an EMBL/GenBank/DDBJ whole genome shotgun (WGS) entry which is preliminary data.</text>
</comment>
<dbReference type="Gene3D" id="1.10.220.60">
    <property type="entry name" value="GRIP domain"/>
    <property type="match status" value="1"/>
</dbReference>
<comment type="subcellular location">
    <subcellularLocation>
        <location evidence="1">Cytoplasm</location>
    </subcellularLocation>
</comment>
<dbReference type="Pfam" id="PF16704">
    <property type="entry name" value="Rab_bind"/>
    <property type="match status" value="1"/>
</dbReference>
<evidence type="ECO:0000313" key="9">
    <source>
        <dbReference type="Proteomes" id="UP000663889"/>
    </source>
</evidence>
<organism evidence="8 9">
    <name type="scientific">Rotaria sordida</name>
    <dbReference type="NCBI Taxonomy" id="392033"/>
    <lineage>
        <taxon>Eukaryota</taxon>
        <taxon>Metazoa</taxon>
        <taxon>Spiralia</taxon>
        <taxon>Gnathifera</taxon>
        <taxon>Rotifera</taxon>
        <taxon>Eurotatoria</taxon>
        <taxon>Bdelloidea</taxon>
        <taxon>Philodinida</taxon>
        <taxon>Philodinidae</taxon>
        <taxon>Rotaria</taxon>
    </lineage>
</organism>
<evidence type="ECO:0000256" key="4">
    <source>
        <dbReference type="ARBA" id="ARBA00023054"/>
    </source>
</evidence>
<feature type="region of interest" description="Disordered" evidence="6">
    <location>
        <begin position="431"/>
        <end position="462"/>
    </location>
</feature>
<feature type="coiled-coil region" evidence="5">
    <location>
        <begin position="5"/>
        <end position="167"/>
    </location>
</feature>
<evidence type="ECO:0000259" key="7">
    <source>
        <dbReference type="PROSITE" id="PS50913"/>
    </source>
</evidence>
<dbReference type="EMBL" id="CAJNOU010000624">
    <property type="protein sequence ID" value="CAF1050221.1"/>
    <property type="molecule type" value="Genomic_DNA"/>
</dbReference>
<protein>
    <recommendedName>
        <fullName evidence="7">GRIP domain-containing protein</fullName>
    </recommendedName>
</protein>
<dbReference type="PROSITE" id="PS50913">
    <property type="entry name" value="GRIP"/>
    <property type="match status" value="1"/>
</dbReference>
<sequence length="462" mass="53944">LQIELDNNKVTISQLLSEKQQLIEQLNKQSETNQRTINLLEQNLRIANHDLDVAKQDYETLQDDFNNYKIRAQSVLKQQQQQQSTQRERMPSIVNKQTELEETIEKLKTTLKEANNKIQSLISENEILQKEQDRLNEVQTKIINESRKREQDLRKQHQMELEKIENDCLKRTNDSHDMMKSVTHQNETLSTTFKEQIAAIETDHERSISILQNQLQASKQEIEQLKNRIELLRQTTNIDNEKESTQIVFNNDITKDDIPWTYSERQQGEGSESASVDYQSADVAVKTLENVLFGNTNTNQLSSSNLDKPRHILFEDVELERQRIEEELNKTKYRLHNTNELLNESELNNVRLSEQVSLLKDEIRRIERNMDRAESISNLEYLKNIILKFFILKSTHERLQTIPVLVTMLKLSPDEQAQLVRVAQQTTSIVDTSTNNESNTSQVTNSTNSNSSSSWSSYLNMW</sequence>
<dbReference type="Pfam" id="PF01465">
    <property type="entry name" value="GRIP"/>
    <property type="match status" value="1"/>
</dbReference>